<feature type="non-terminal residue" evidence="6">
    <location>
        <position position="1"/>
    </location>
</feature>
<gene>
    <name evidence="6" type="ORF">GSTENG00036594001</name>
</gene>
<reference evidence="6" key="1">
    <citation type="journal article" date="2004" name="Nature">
        <title>Genome duplication in the teleost fish Tetraodon nigroviridis reveals the early vertebrate proto-karyotype.</title>
        <authorList>
            <person name="Jaillon O."/>
            <person name="Aury J.-M."/>
            <person name="Brunet F."/>
            <person name="Petit J.-L."/>
            <person name="Stange-Thomann N."/>
            <person name="Mauceli E."/>
            <person name="Bouneau L."/>
            <person name="Fischer C."/>
            <person name="Ozouf-Costaz C."/>
            <person name="Bernot A."/>
            <person name="Nicaud S."/>
            <person name="Jaffe D."/>
            <person name="Fisher S."/>
            <person name="Lutfalla G."/>
            <person name="Dossat C."/>
            <person name="Segurens B."/>
            <person name="Dasilva C."/>
            <person name="Salanoubat M."/>
            <person name="Levy M."/>
            <person name="Boudet N."/>
            <person name="Castellano S."/>
            <person name="Anthouard V."/>
            <person name="Jubin C."/>
            <person name="Castelli V."/>
            <person name="Katinka M."/>
            <person name="Vacherie B."/>
            <person name="Biemont C."/>
            <person name="Skalli Z."/>
            <person name="Cattolico L."/>
            <person name="Poulain J."/>
            <person name="De Berardinis V."/>
            <person name="Cruaud C."/>
            <person name="Duprat S."/>
            <person name="Brottier P."/>
            <person name="Coutanceau J.-P."/>
            <person name="Gouzy J."/>
            <person name="Parra G."/>
            <person name="Lardier G."/>
            <person name="Chapple C."/>
            <person name="McKernan K.J."/>
            <person name="McEwan P."/>
            <person name="Bosak S."/>
            <person name="Kellis M."/>
            <person name="Volff J.-N."/>
            <person name="Guigo R."/>
            <person name="Zody M.C."/>
            <person name="Mesirov J."/>
            <person name="Lindblad-Toh K."/>
            <person name="Birren B."/>
            <person name="Nusbaum C."/>
            <person name="Kahn D."/>
            <person name="Robinson-Rechavi M."/>
            <person name="Laudet V."/>
            <person name="Schachter V."/>
            <person name="Quetier F."/>
            <person name="Saurin W."/>
            <person name="Scarpelli C."/>
            <person name="Wincker P."/>
            <person name="Lander E.S."/>
            <person name="Weissenbach J."/>
            <person name="Roest Crollius H."/>
        </authorList>
    </citation>
    <scope>NUCLEOTIDE SEQUENCE [LARGE SCALE GENOMIC DNA]</scope>
</reference>
<dbReference type="GO" id="GO:0003723">
    <property type="term" value="F:RNA binding"/>
    <property type="evidence" value="ECO:0007669"/>
    <property type="project" value="UniProtKB-UniRule"/>
</dbReference>
<dbReference type="SUPFAM" id="SSF54791">
    <property type="entry name" value="Eukaryotic type KH-domain (KH-domain type I)"/>
    <property type="match status" value="1"/>
</dbReference>
<evidence type="ECO:0000313" key="6">
    <source>
        <dbReference type="EMBL" id="CAG13870.1"/>
    </source>
</evidence>
<dbReference type="PANTHER" id="PTHR23206">
    <property type="entry name" value="MASK PROTEIN"/>
    <property type="match status" value="1"/>
</dbReference>
<name>Q4RCL3_TETNG</name>
<dbReference type="EMBL" id="CAAE01018619">
    <property type="protein sequence ID" value="CAG13870.1"/>
    <property type="molecule type" value="Genomic_DNA"/>
</dbReference>
<keyword evidence="2" id="KW-0040">ANK repeat</keyword>
<dbReference type="PROSITE" id="PS50084">
    <property type="entry name" value="KH_TYPE_1"/>
    <property type="match status" value="1"/>
</dbReference>
<evidence type="ECO:0000256" key="1">
    <source>
        <dbReference type="ARBA" id="ARBA00022737"/>
    </source>
</evidence>
<dbReference type="InterPro" id="IPR004088">
    <property type="entry name" value="KH_dom_type_1"/>
</dbReference>
<dbReference type="PANTHER" id="PTHR23206:SF5">
    <property type="entry name" value="ANKYRIN REPEAT AND KH DOMAIN-CONTAINING PROTEIN 1"/>
    <property type="match status" value="1"/>
</dbReference>
<feature type="domain" description="K Homology" evidence="5">
    <location>
        <begin position="2"/>
        <end position="50"/>
    </location>
</feature>
<dbReference type="HOGENOM" id="CLU_000590_0_1_1"/>
<sequence>SKKLSVPASVVSRIMGRGGCNITAIQDVTGAHIDVDKQKDKNGERMITIR</sequence>
<evidence type="ECO:0000256" key="4">
    <source>
        <dbReference type="PROSITE-ProRule" id="PRU00117"/>
    </source>
</evidence>
<keyword evidence="3" id="KW-0175">Coiled coil</keyword>
<protein>
    <submittedName>
        <fullName evidence="6">(spotted green pufferfish) hypothetical protein</fullName>
    </submittedName>
</protein>
<reference evidence="6" key="2">
    <citation type="submission" date="2004-02" db="EMBL/GenBank/DDBJ databases">
        <authorList>
            <consortium name="Genoscope"/>
            <consortium name="Whitehead Institute Centre for Genome Research"/>
        </authorList>
    </citation>
    <scope>NUCLEOTIDE SEQUENCE</scope>
</reference>
<dbReference type="InterPro" id="IPR036612">
    <property type="entry name" value="KH_dom_type_1_sf"/>
</dbReference>
<evidence type="ECO:0000259" key="5">
    <source>
        <dbReference type="Pfam" id="PF00013"/>
    </source>
</evidence>
<evidence type="ECO:0000256" key="2">
    <source>
        <dbReference type="ARBA" id="ARBA00023043"/>
    </source>
</evidence>
<organism evidence="6">
    <name type="scientific">Tetraodon nigroviridis</name>
    <name type="common">Spotted green pufferfish</name>
    <name type="synonym">Chelonodon nigroviridis</name>
    <dbReference type="NCBI Taxonomy" id="99883"/>
    <lineage>
        <taxon>Eukaryota</taxon>
        <taxon>Metazoa</taxon>
        <taxon>Chordata</taxon>
        <taxon>Craniata</taxon>
        <taxon>Vertebrata</taxon>
        <taxon>Euteleostomi</taxon>
        <taxon>Actinopterygii</taxon>
        <taxon>Neopterygii</taxon>
        <taxon>Teleostei</taxon>
        <taxon>Neoteleostei</taxon>
        <taxon>Acanthomorphata</taxon>
        <taxon>Eupercaria</taxon>
        <taxon>Tetraodontiformes</taxon>
        <taxon>Tetradontoidea</taxon>
        <taxon>Tetraodontidae</taxon>
        <taxon>Tetraodon</taxon>
    </lineage>
</organism>
<dbReference type="Pfam" id="PF00013">
    <property type="entry name" value="KH_1"/>
    <property type="match status" value="1"/>
</dbReference>
<keyword evidence="4" id="KW-0694">RNA-binding</keyword>
<dbReference type="KEGG" id="tng:GSTEN00036594G001"/>
<dbReference type="OrthoDB" id="10071877at2759"/>
<dbReference type="InterPro" id="IPR051631">
    <property type="entry name" value="Ankyrin-KH/SAM_domain"/>
</dbReference>
<comment type="caution">
    <text evidence="6">The sequence shown here is derived from an EMBL/GenBank/DDBJ whole genome shotgun (WGS) entry which is preliminary data.</text>
</comment>
<dbReference type="GO" id="GO:0005737">
    <property type="term" value="C:cytoplasm"/>
    <property type="evidence" value="ECO:0007669"/>
    <property type="project" value="TreeGrafter"/>
</dbReference>
<evidence type="ECO:0000256" key="3">
    <source>
        <dbReference type="ARBA" id="ARBA00023054"/>
    </source>
</evidence>
<dbReference type="Gene3D" id="3.30.1370.10">
    <property type="entry name" value="K Homology domain, type 1"/>
    <property type="match status" value="1"/>
</dbReference>
<dbReference type="GO" id="GO:0045087">
    <property type="term" value="P:innate immune response"/>
    <property type="evidence" value="ECO:0007669"/>
    <property type="project" value="TreeGrafter"/>
</dbReference>
<dbReference type="AlphaFoldDB" id="Q4RCL3"/>
<accession>Q4RCL3</accession>
<keyword evidence="1" id="KW-0677">Repeat</keyword>
<proteinExistence type="predicted"/>